<gene>
    <name evidence="1" type="ORF">BV25DRAFT_1820555</name>
</gene>
<sequence>MSAPASLTISYELAPPEGTQAPASGLKPSAVHAVDLATPAADGYKAYYDSLRAALAIARTKTGEELTEWRDAVRNRELKKEVKKSDEDEDEEEDEDEAEE</sequence>
<protein>
    <submittedName>
        <fullName evidence="1">Uncharacterized protein</fullName>
    </submittedName>
</protein>
<dbReference type="EMBL" id="MU277192">
    <property type="protein sequence ID" value="KAI0066561.1"/>
    <property type="molecule type" value="Genomic_DNA"/>
</dbReference>
<evidence type="ECO:0000313" key="1">
    <source>
        <dbReference type="EMBL" id="KAI0066561.1"/>
    </source>
</evidence>
<name>A0ACB8TDT8_9AGAM</name>
<accession>A0ACB8TDT8</accession>
<reference evidence="1" key="1">
    <citation type="submission" date="2021-03" db="EMBL/GenBank/DDBJ databases">
        <authorList>
            <consortium name="DOE Joint Genome Institute"/>
            <person name="Ahrendt S."/>
            <person name="Looney B.P."/>
            <person name="Miyauchi S."/>
            <person name="Morin E."/>
            <person name="Drula E."/>
            <person name="Courty P.E."/>
            <person name="Chicoki N."/>
            <person name="Fauchery L."/>
            <person name="Kohler A."/>
            <person name="Kuo A."/>
            <person name="Labutti K."/>
            <person name="Pangilinan J."/>
            <person name="Lipzen A."/>
            <person name="Riley R."/>
            <person name="Andreopoulos W."/>
            <person name="He G."/>
            <person name="Johnson J."/>
            <person name="Barry K.W."/>
            <person name="Grigoriev I.V."/>
            <person name="Nagy L."/>
            <person name="Hibbett D."/>
            <person name="Henrissat B."/>
            <person name="Matheny P.B."/>
            <person name="Labbe J."/>
            <person name="Martin F."/>
        </authorList>
    </citation>
    <scope>NUCLEOTIDE SEQUENCE</scope>
    <source>
        <strain evidence="1">HHB10654</strain>
    </source>
</reference>
<proteinExistence type="predicted"/>
<evidence type="ECO:0000313" key="2">
    <source>
        <dbReference type="Proteomes" id="UP000814140"/>
    </source>
</evidence>
<dbReference type="Proteomes" id="UP000814140">
    <property type="component" value="Unassembled WGS sequence"/>
</dbReference>
<keyword evidence="2" id="KW-1185">Reference proteome</keyword>
<reference evidence="1" key="2">
    <citation type="journal article" date="2022" name="New Phytol.">
        <title>Evolutionary transition to the ectomycorrhizal habit in the genomes of a hyperdiverse lineage of mushroom-forming fungi.</title>
        <authorList>
            <person name="Looney B."/>
            <person name="Miyauchi S."/>
            <person name="Morin E."/>
            <person name="Drula E."/>
            <person name="Courty P.E."/>
            <person name="Kohler A."/>
            <person name="Kuo A."/>
            <person name="LaButti K."/>
            <person name="Pangilinan J."/>
            <person name="Lipzen A."/>
            <person name="Riley R."/>
            <person name="Andreopoulos W."/>
            <person name="He G."/>
            <person name="Johnson J."/>
            <person name="Nolan M."/>
            <person name="Tritt A."/>
            <person name="Barry K.W."/>
            <person name="Grigoriev I.V."/>
            <person name="Nagy L.G."/>
            <person name="Hibbett D."/>
            <person name="Henrissat B."/>
            <person name="Matheny P.B."/>
            <person name="Labbe J."/>
            <person name="Martin F.M."/>
        </authorList>
    </citation>
    <scope>NUCLEOTIDE SEQUENCE</scope>
    <source>
        <strain evidence="1">HHB10654</strain>
    </source>
</reference>
<organism evidence="1 2">
    <name type="scientific">Artomyces pyxidatus</name>
    <dbReference type="NCBI Taxonomy" id="48021"/>
    <lineage>
        <taxon>Eukaryota</taxon>
        <taxon>Fungi</taxon>
        <taxon>Dikarya</taxon>
        <taxon>Basidiomycota</taxon>
        <taxon>Agaricomycotina</taxon>
        <taxon>Agaricomycetes</taxon>
        <taxon>Russulales</taxon>
        <taxon>Auriscalpiaceae</taxon>
        <taxon>Artomyces</taxon>
    </lineage>
</organism>
<comment type="caution">
    <text evidence="1">The sequence shown here is derived from an EMBL/GenBank/DDBJ whole genome shotgun (WGS) entry which is preliminary data.</text>
</comment>